<dbReference type="InterPro" id="IPR018211">
    <property type="entry name" value="ADH_Fe_CS"/>
</dbReference>
<keyword evidence="3" id="KW-0560">Oxidoreductase</keyword>
<dbReference type="Gene3D" id="3.40.50.1970">
    <property type="match status" value="1"/>
</dbReference>
<evidence type="ECO:0000259" key="6">
    <source>
        <dbReference type="Pfam" id="PF00465"/>
    </source>
</evidence>
<evidence type="ECO:0000256" key="4">
    <source>
        <dbReference type="ARBA" id="ARBA00023027"/>
    </source>
</evidence>
<dbReference type="Pfam" id="PF00465">
    <property type="entry name" value="Fe-ADH"/>
    <property type="match status" value="1"/>
</dbReference>
<dbReference type="Gene3D" id="1.20.1090.10">
    <property type="entry name" value="Dehydroquinate synthase-like - alpha domain"/>
    <property type="match status" value="1"/>
</dbReference>
<keyword evidence="4" id="KW-0520">NAD</keyword>
<dbReference type="Proteomes" id="UP000016566">
    <property type="component" value="Unassembled WGS sequence"/>
</dbReference>
<keyword evidence="9" id="KW-1185">Reference proteome</keyword>
<dbReference type="eggNOG" id="COG1454">
    <property type="taxonomic scope" value="Bacteria"/>
</dbReference>
<evidence type="ECO:0000256" key="2">
    <source>
        <dbReference type="ARBA" id="ARBA00007358"/>
    </source>
</evidence>
<dbReference type="GO" id="GO:0046872">
    <property type="term" value="F:metal ion binding"/>
    <property type="evidence" value="ECO:0007669"/>
    <property type="project" value="InterPro"/>
</dbReference>
<sequence>MSGGTKQPERARHNARFPKKGSFPMARITYLTRIEFGEGEIVRLPDFLNELGVKRPLICTDKGLVGTGLVGRIAGLLQDPVIFDGTPAQSDEAAVMEAFATYSEADCDGIVGLGGGSSLDLAKAVRVLTGHQPPLEQYAAINGGVGKIHGQIAPMIAIPTTSGTGSEVGRAAVINMESGRKLGILSPYNLPSIALCDPELTYGLPAGLTAATGMDAMSHCLETFMAPSFNPPADAIALHGLDAGLGAIERAVTDGSDRDARRDMMVCALEGAMAFQKGLGAVHALTHPLGAIHELNLHHGTLNAVLTPAVLRFNRGSIGSKWDVLEARMGMAPDAFIAQLNERIGMPSGLSAMGVTPDMMEKVAGEALLDHCHATNPRIATRDEYLAIMKDSA</sequence>
<dbReference type="FunFam" id="3.40.50.1970:FF:000003">
    <property type="entry name" value="Alcohol dehydrogenase, iron-containing"/>
    <property type="match status" value="1"/>
</dbReference>
<evidence type="ECO:0000313" key="8">
    <source>
        <dbReference type="EMBL" id="GAD57560.1"/>
    </source>
</evidence>
<organism evidence="8 9">
    <name type="scientific">Limimaricola cinnabarinus LL-001</name>
    <dbReference type="NCBI Taxonomy" id="1337093"/>
    <lineage>
        <taxon>Bacteria</taxon>
        <taxon>Pseudomonadati</taxon>
        <taxon>Pseudomonadota</taxon>
        <taxon>Alphaproteobacteria</taxon>
        <taxon>Rhodobacterales</taxon>
        <taxon>Paracoccaceae</taxon>
        <taxon>Limimaricola</taxon>
    </lineage>
</organism>
<dbReference type="GO" id="GO:0004022">
    <property type="term" value="F:alcohol dehydrogenase (NAD+) activity"/>
    <property type="evidence" value="ECO:0007669"/>
    <property type="project" value="UniProtKB-EC"/>
</dbReference>
<evidence type="ECO:0000313" key="9">
    <source>
        <dbReference type="Proteomes" id="UP000016566"/>
    </source>
</evidence>
<feature type="domain" description="Alcohol dehydrogenase iron-type/glycerol dehydrogenase GldA" evidence="6">
    <location>
        <begin position="32"/>
        <end position="198"/>
    </location>
</feature>
<dbReference type="PROSITE" id="PS00913">
    <property type="entry name" value="ADH_IRON_1"/>
    <property type="match status" value="1"/>
</dbReference>
<comment type="similarity">
    <text evidence="2">Belongs to the iron-containing alcohol dehydrogenase family.</text>
</comment>
<proteinExistence type="inferred from homology"/>
<dbReference type="PANTHER" id="PTHR11496">
    <property type="entry name" value="ALCOHOL DEHYDROGENASE"/>
    <property type="match status" value="1"/>
</dbReference>
<gene>
    <name evidence="8" type="ORF">MBELCI_3612</name>
</gene>
<protein>
    <submittedName>
        <fullName evidence="8">Alcohol dehydrogenase</fullName>
    </submittedName>
</protein>
<evidence type="ECO:0000256" key="1">
    <source>
        <dbReference type="ARBA" id="ARBA00001962"/>
    </source>
</evidence>
<dbReference type="EMBL" id="BATB01000105">
    <property type="protein sequence ID" value="GAD57560.1"/>
    <property type="molecule type" value="Genomic_DNA"/>
</dbReference>
<reference evidence="8" key="1">
    <citation type="journal article" date="2013" name="Genome Announc.">
        <title>Draft Genome Sequence of Loktanella cinnabarina LL-001T, Isolated from Deep-Sea Floor Sediment.</title>
        <authorList>
            <person name="Nishi S."/>
            <person name="Tsubouchi T."/>
            <person name="Takaki Y."/>
            <person name="Koyanagi R."/>
            <person name="Satoh N."/>
            <person name="Maruyama T."/>
            <person name="Hatada Y."/>
        </authorList>
    </citation>
    <scope>NUCLEOTIDE SEQUENCE [LARGE SCALE GENOMIC DNA]</scope>
    <source>
        <strain evidence="8">LL-001</strain>
    </source>
</reference>
<evidence type="ECO:0000259" key="7">
    <source>
        <dbReference type="Pfam" id="PF25137"/>
    </source>
</evidence>
<name>U2Z7X4_9RHOB</name>
<dbReference type="SUPFAM" id="SSF56796">
    <property type="entry name" value="Dehydroquinate synthase-like"/>
    <property type="match status" value="1"/>
</dbReference>
<comment type="catalytic activity">
    <reaction evidence="5">
        <text>a primary alcohol + NAD(+) = an aldehyde + NADH + H(+)</text>
        <dbReference type="Rhea" id="RHEA:10736"/>
        <dbReference type="ChEBI" id="CHEBI:15378"/>
        <dbReference type="ChEBI" id="CHEBI:15734"/>
        <dbReference type="ChEBI" id="CHEBI:17478"/>
        <dbReference type="ChEBI" id="CHEBI:57540"/>
        <dbReference type="ChEBI" id="CHEBI:57945"/>
        <dbReference type="EC" id="1.1.1.1"/>
    </reaction>
</comment>
<evidence type="ECO:0000256" key="5">
    <source>
        <dbReference type="ARBA" id="ARBA00049243"/>
    </source>
</evidence>
<dbReference type="InterPro" id="IPR039697">
    <property type="entry name" value="Alcohol_dehydrogenase_Fe"/>
</dbReference>
<comment type="caution">
    <text evidence="8">The sequence shown here is derived from an EMBL/GenBank/DDBJ whole genome shotgun (WGS) entry which is preliminary data.</text>
</comment>
<dbReference type="AlphaFoldDB" id="U2Z7X4"/>
<dbReference type="InterPro" id="IPR056798">
    <property type="entry name" value="ADH_Fe_C"/>
</dbReference>
<evidence type="ECO:0000256" key="3">
    <source>
        <dbReference type="ARBA" id="ARBA00023002"/>
    </source>
</evidence>
<dbReference type="PANTHER" id="PTHR11496:SF102">
    <property type="entry name" value="ALCOHOL DEHYDROGENASE 4"/>
    <property type="match status" value="1"/>
</dbReference>
<dbReference type="CDD" id="cd14861">
    <property type="entry name" value="Fe-ADH-like"/>
    <property type="match status" value="1"/>
</dbReference>
<accession>U2Z7X4</accession>
<dbReference type="STRING" id="1337093.MBELCI_3612"/>
<comment type="cofactor">
    <cofactor evidence="1">
        <name>Fe cation</name>
        <dbReference type="ChEBI" id="CHEBI:24875"/>
    </cofactor>
</comment>
<feature type="domain" description="Fe-containing alcohol dehydrogenase-like C-terminal" evidence="7">
    <location>
        <begin position="209"/>
        <end position="392"/>
    </location>
</feature>
<dbReference type="InterPro" id="IPR001670">
    <property type="entry name" value="ADH_Fe/GldA"/>
</dbReference>
<dbReference type="Pfam" id="PF25137">
    <property type="entry name" value="ADH_Fe_C"/>
    <property type="match status" value="1"/>
</dbReference>